<accession>A0A6G7Y6V2</accession>
<name>A0A6G7Y6V2_9ACTN</name>
<evidence type="ECO:0000256" key="2">
    <source>
        <dbReference type="SAM" id="Phobius"/>
    </source>
</evidence>
<feature type="transmembrane region" description="Helical" evidence="2">
    <location>
        <begin position="263"/>
        <end position="285"/>
    </location>
</feature>
<dbReference type="EMBL" id="CP049865">
    <property type="protein sequence ID" value="QIK72513.1"/>
    <property type="molecule type" value="Genomic_DNA"/>
</dbReference>
<gene>
    <name evidence="4" type="ORF">G7070_09835</name>
</gene>
<evidence type="ECO:0000313" key="4">
    <source>
        <dbReference type="EMBL" id="QIK72513.1"/>
    </source>
</evidence>
<dbReference type="InterPro" id="IPR012429">
    <property type="entry name" value="HGSNAT_cat"/>
</dbReference>
<reference evidence="4 5" key="1">
    <citation type="submission" date="2020-03" db="EMBL/GenBank/DDBJ databases">
        <title>Propioniciclava sp. nov., isolated from Hydrophilus acuminatus.</title>
        <authorList>
            <person name="Hyun D.-W."/>
            <person name="Bae J.-W."/>
        </authorList>
    </citation>
    <scope>NUCLEOTIDE SEQUENCE [LARGE SCALE GENOMIC DNA]</scope>
    <source>
        <strain evidence="4 5">HDW11</strain>
    </source>
</reference>
<feature type="transmembrane region" description="Helical" evidence="2">
    <location>
        <begin position="57"/>
        <end position="76"/>
    </location>
</feature>
<feature type="transmembrane region" description="Helical" evidence="2">
    <location>
        <begin position="229"/>
        <end position="251"/>
    </location>
</feature>
<evidence type="ECO:0000259" key="3">
    <source>
        <dbReference type="Pfam" id="PF07786"/>
    </source>
</evidence>
<proteinExistence type="predicted"/>
<feature type="transmembrane region" description="Helical" evidence="2">
    <location>
        <begin position="369"/>
        <end position="387"/>
    </location>
</feature>
<evidence type="ECO:0000313" key="5">
    <source>
        <dbReference type="Proteomes" id="UP000501058"/>
    </source>
</evidence>
<dbReference type="Proteomes" id="UP000501058">
    <property type="component" value="Chromosome"/>
</dbReference>
<evidence type="ECO:0000256" key="1">
    <source>
        <dbReference type="SAM" id="MobiDB-lite"/>
    </source>
</evidence>
<dbReference type="RefSeq" id="WP_166233587.1">
    <property type="nucleotide sequence ID" value="NZ_CP049865.1"/>
</dbReference>
<keyword evidence="2" id="KW-0812">Transmembrane</keyword>
<keyword evidence="2" id="KW-0472">Membrane</keyword>
<feature type="transmembrane region" description="Helical" evidence="2">
    <location>
        <begin position="156"/>
        <end position="172"/>
    </location>
</feature>
<feature type="transmembrane region" description="Helical" evidence="2">
    <location>
        <begin position="124"/>
        <end position="150"/>
    </location>
</feature>
<dbReference type="PANTHER" id="PTHR30590:SF2">
    <property type="entry name" value="INNER MEMBRANE PROTEIN"/>
    <property type="match status" value="1"/>
</dbReference>
<feature type="transmembrane region" description="Helical" evidence="2">
    <location>
        <begin position="88"/>
        <end position="112"/>
    </location>
</feature>
<organism evidence="4 5">
    <name type="scientific">Propioniciclava coleopterorum</name>
    <dbReference type="NCBI Taxonomy" id="2714937"/>
    <lineage>
        <taxon>Bacteria</taxon>
        <taxon>Bacillati</taxon>
        <taxon>Actinomycetota</taxon>
        <taxon>Actinomycetes</taxon>
        <taxon>Propionibacteriales</taxon>
        <taxon>Propionibacteriaceae</taxon>
        <taxon>Propioniciclava</taxon>
    </lineage>
</organism>
<dbReference type="InterPro" id="IPR052529">
    <property type="entry name" value="Bact_Transport_Assoc"/>
</dbReference>
<protein>
    <submittedName>
        <fullName evidence="4">DUF1624 domain-containing protein</fullName>
    </submittedName>
</protein>
<dbReference type="PANTHER" id="PTHR30590">
    <property type="entry name" value="INNER MEMBRANE PROTEIN"/>
    <property type="match status" value="1"/>
</dbReference>
<keyword evidence="5" id="KW-1185">Reference proteome</keyword>
<feature type="transmembrane region" description="Helical" evidence="2">
    <location>
        <begin position="399"/>
        <end position="418"/>
    </location>
</feature>
<dbReference type="KEGG" id="prv:G7070_09835"/>
<sequence length="448" mass="47236">MAAVAGVPQAGGSRSEDLPPPPGPAQPATGTLPHACEEPSHPRRSGLGLPIVRQPRLFGLDMARGLAIVGMMIVHVTPMVTSAGTKPAAWLLSSGNAAALFAVLAGVGVGLTTGRSTPPRGRRWVAACLNLLVRMVFIGTIGLLLGFFIPAEHAEIILPTYAVLFVMLIPFLRASPLFNLSIGVILALLAPVASHMIRNTWALPGWDALQGVVENRTLLDPIIDPVGTLQFVVLTGAFPALTWFAYSLVGLGTGRARMANRIVAVRLLLGGFVVACTALIAEWILMDVVGGRNALGAVAARTMSLENFTDILVWGATGTVPTTDWWWNAVLAPHTGTSLDLLFTLGVATSVLGACLVIGRVAAAPFRPLAALGSMPLTAYVGHLIMLEVPALGHDSWPTLLIQLGILVAFALVWRTWFARGPLEAALALLTDAIKRAFSGPYRPARSR</sequence>
<feature type="domain" description="Heparan-alpha-glucosaminide N-acetyltransferase catalytic" evidence="3">
    <location>
        <begin position="56"/>
        <end position="260"/>
    </location>
</feature>
<dbReference type="Pfam" id="PF07786">
    <property type="entry name" value="HGSNAT_cat"/>
    <property type="match status" value="1"/>
</dbReference>
<dbReference type="AlphaFoldDB" id="A0A6G7Y6V2"/>
<feature type="transmembrane region" description="Helical" evidence="2">
    <location>
        <begin position="341"/>
        <end position="362"/>
    </location>
</feature>
<keyword evidence="2" id="KW-1133">Transmembrane helix</keyword>
<feature type="region of interest" description="Disordered" evidence="1">
    <location>
        <begin position="1"/>
        <end position="48"/>
    </location>
</feature>
<feature type="transmembrane region" description="Helical" evidence="2">
    <location>
        <begin position="177"/>
        <end position="197"/>
    </location>
</feature>